<gene>
    <name evidence="1" type="ORF">TUM4438_35900</name>
</gene>
<dbReference type="Proteomes" id="UP000887104">
    <property type="component" value="Unassembled WGS sequence"/>
</dbReference>
<dbReference type="EMBL" id="BPEY01000083">
    <property type="protein sequence ID" value="GIU50327.1"/>
    <property type="molecule type" value="Genomic_DNA"/>
</dbReference>
<dbReference type="RefSeq" id="WP_220782570.1">
    <property type="nucleotide sequence ID" value="NZ_BPEY01000083.1"/>
</dbReference>
<reference evidence="1" key="1">
    <citation type="submission" date="2021-05" db="EMBL/GenBank/DDBJ databases">
        <title>Molecular characterization for Shewanella algae harboring chromosomal blaOXA-55-like strains isolated from clinical and environment sample.</title>
        <authorList>
            <person name="Ohama Y."/>
            <person name="Aoki K."/>
            <person name="Harada S."/>
            <person name="Moriya K."/>
            <person name="Ishii Y."/>
            <person name="Tateda K."/>
        </authorList>
    </citation>
    <scope>NUCLEOTIDE SEQUENCE</scope>
    <source>
        <strain evidence="1">JCM 11563</strain>
    </source>
</reference>
<name>A0ABQ4PPB8_9GAMM</name>
<protein>
    <recommendedName>
        <fullName evidence="3">Apea-like HEPN domain-containing protein</fullName>
    </recommendedName>
</protein>
<comment type="caution">
    <text evidence="1">The sequence shown here is derived from an EMBL/GenBank/DDBJ whole genome shotgun (WGS) entry which is preliminary data.</text>
</comment>
<sequence length="310" mass="36075">MTKRKTKQSQKSHKTMVVVGSADDYDYKDNRAMKPVLLNSEDHPEHQMNYAFQHADSVKLTKNKSLSYFVPNNIALLLSTSRSALEDAEKLYHQTLLKQDGSEGKFKLTELWNNCFLVSNYIEKIQTSIVFAYTALEAFANISVPDGYIYATEKNNKGIKEQFDREALERWLSLKDKLDLVLPQIYNSDKASKQDFWGHFLLLEDFRNKIIHQKSIESTSFYYEYFKPSIFKVLRVAETIVCYFHDANTVNSPELAKANSMWPWLKGAMTAPVLRDPEPVLNWYVDMNQPSINERLTDEQRDKLKEITEK</sequence>
<organism evidence="1 2">
    <name type="scientific">Shewanella sairae</name>
    <dbReference type="NCBI Taxonomy" id="190310"/>
    <lineage>
        <taxon>Bacteria</taxon>
        <taxon>Pseudomonadati</taxon>
        <taxon>Pseudomonadota</taxon>
        <taxon>Gammaproteobacteria</taxon>
        <taxon>Alteromonadales</taxon>
        <taxon>Shewanellaceae</taxon>
        <taxon>Shewanella</taxon>
    </lineage>
</organism>
<evidence type="ECO:0008006" key="3">
    <source>
        <dbReference type="Google" id="ProtNLM"/>
    </source>
</evidence>
<proteinExistence type="predicted"/>
<keyword evidence="2" id="KW-1185">Reference proteome</keyword>
<evidence type="ECO:0000313" key="1">
    <source>
        <dbReference type="EMBL" id="GIU50327.1"/>
    </source>
</evidence>
<evidence type="ECO:0000313" key="2">
    <source>
        <dbReference type="Proteomes" id="UP000887104"/>
    </source>
</evidence>
<accession>A0ABQ4PPB8</accession>